<gene>
    <name evidence="1" type="ORF">BpHYR1_007851</name>
</gene>
<organism evidence="1 2">
    <name type="scientific">Brachionus plicatilis</name>
    <name type="common">Marine rotifer</name>
    <name type="synonym">Brachionus muelleri</name>
    <dbReference type="NCBI Taxonomy" id="10195"/>
    <lineage>
        <taxon>Eukaryota</taxon>
        <taxon>Metazoa</taxon>
        <taxon>Spiralia</taxon>
        <taxon>Gnathifera</taxon>
        <taxon>Rotifera</taxon>
        <taxon>Eurotatoria</taxon>
        <taxon>Monogononta</taxon>
        <taxon>Pseudotrocha</taxon>
        <taxon>Ploima</taxon>
        <taxon>Brachionidae</taxon>
        <taxon>Brachionus</taxon>
    </lineage>
</organism>
<proteinExistence type="predicted"/>
<comment type="caution">
    <text evidence="1">The sequence shown here is derived from an EMBL/GenBank/DDBJ whole genome shotgun (WGS) entry which is preliminary data.</text>
</comment>
<sequence length="314" mass="35590">MSADYLSECVHERIVEQKAVHLGIFDVVQVGVKSGHCGHGCKFVLQSALECTIDKTREWLGVVVNEPVVIGQLVNFEQIAKFCVRIEVIGHGKQTFEYHVDILDVLLGVEFVQVDFAASVAHGTRQLAELFSKIFVLLDLDQFIVLLNSLFVYLQAAIGLQQRIKSIENRRCTKISIVYQDPVTVLNGLDQGRIDPFKLHFFVVRQLVHQSQMFAHAQPLQTFSEHFAQLFHFVQVFIVQSVHLFAAINKLEVFTEQRQVGENSSPILSDYFGSQVDQSLSQMLYFLVASEQIASIGRVVHRKFDQIFSQQTGH</sequence>
<evidence type="ECO:0000313" key="1">
    <source>
        <dbReference type="EMBL" id="RNA40260.1"/>
    </source>
</evidence>
<evidence type="ECO:0000313" key="2">
    <source>
        <dbReference type="Proteomes" id="UP000276133"/>
    </source>
</evidence>
<keyword evidence="2" id="KW-1185">Reference proteome</keyword>
<dbReference type="AlphaFoldDB" id="A0A3M7SXF4"/>
<dbReference type="Proteomes" id="UP000276133">
    <property type="component" value="Unassembled WGS sequence"/>
</dbReference>
<accession>A0A3M7SXF4</accession>
<dbReference type="EMBL" id="REGN01000656">
    <property type="protein sequence ID" value="RNA40260.1"/>
    <property type="molecule type" value="Genomic_DNA"/>
</dbReference>
<protein>
    <submittedName>
        <fullName evidence="1">Uncharacterized protein</fullName>
    </submittedName>
</protein>
<name>A0A3M7SXF4_BRAPC</name>
<reference evidence="1 2" key="1">
    <citation type="journal article" date="2018" name="Sci. Rep.">
        <title>Genomic signatures of local adaptation to the degree of environmental predictability in rotifers.</title>
        <authorList>
            <person name="Franch-Gras L."/>
            <person name="Hahn C."/>
            <person name="Garcia-Roger E.M."/>
            <person name="Carmona M.J."/>
            <person name="Serra M."/>
            <person name="Gomez A."/>
        </authorList>
    </citation>
    <scope>NUCLEOTIDE SEQUENCE [LARGE SCALE GENOMIC DNA]</scope>
    <source>
        <strain evidence="1">HYR1</strain>
    </source>
</reference>